<dbReference type="EMBL" id="CP036526">
    <property type="protein sequence ID" value="QDT12748.1"/>
    <property type="molecule type" value="Genomic_DNA"/>
</dbReference>
<evidence type="ECO:0000313" key="1">
    <source>
        <dbReference type="EMBL" id="QDT12748.1"/>
    </source>
</evidence>
<dbReference type="Proteomes" id="UP000319817">
    <property type="component" value="Chromosome"/>
</dbReference>
<keyword evidence="2" id="KW-1185">Reference proteome</keyword>
<proteinExistence type="predicted"/>
<dbReference type="OrthoDB" id="9806357at2"/>
<evidence type="ECO:0000313" key="2">
    <source>
        <dbReference type="Proteomes" id="UP000319817"/>
    </source>
</evidence>
<dbReference type="RefSeq" id="WP_145420595.1">
    <property type="nucleotide sequence ID" value="NZ_CP036526.1"/>
</dbReference>
<gene>
    <name evidence="1" type="ORF">K239x_47600</name>
</gene>
<dbReference type="Pfam" id="PF11376">
    <property type="entry name" value="DUF3179"/>
    <property type="match status" value="1"/>
</dbReference>
<sequence>MNFWMASIVFAIVSLDLASASLHVWSQRFVATSPLENVRRVPDTPEEIAITKAIEAEDRNIRGGGEFFKPLKFIVNYPGIDRPKIVKGEDSGLPESTPIVGVEVGGKPYAFVIAALCDPEQHIVNLFVNETPLSVTYCDLVDCVRVLTDDSDQPIPLCVGGLDVEQQVVLLLEGQRYGQSSAGIPLKDYPFVRTTLWNWKERHPSTSVDVRVRRTR</sequence>
<organism evidence="1 2">
    <name type="scientific">Stieleria marina</name>
    <dbReference type="NCBI Taxonomy" id="1930275"/>
    <lineage>
        <taxon>Bacteria</taxon>
        <taxon>Pseudomonadati</taxon>
        <taxon>Planctomycetota</taxon>
        <taxon>Planctomycetia</taxon>
        <taxon>Pirellulales</taxon>
        <taxon>Pirellulaceae</taxon>
        <taxon>Stieleria</taxon>
    </lineage>
</organism>
<accession>A0A517P046</accession>
<protein>
    <submittedName>
        <fullName evidence="1">Uncharacterized protein</fullName>
    </submittedName>
</protein>
<name>A0A517P046_9BACT</name>
<dbReference type="AlphaFoldDB" id="A0A517P046"/>
<reference evidence="1 2" key="1">
    <citation type="submission" date="2019-02" db="EMBL/GenBank/DDBJ databases">
        <title>Deep-cultivation of Planctomycetes and their phenomic and genomic characterization uncovers novel biology.</title>
        <authorList>
            <person name="Wiegand S."/>
            <person name="Jogler M."/>
            <person name="Boedeker C."/>
            <person name="Pinto D."/>
            <person name="Vollmers J."/>
            <person name="Rivas-Marin E."/>
            <person name="Kohn T."/>
            <person name="Peeters S.H."/>
            <person name="Heuer A."/>
            <person name="Rast P."/>
            <person name="Oberbeckmann S."/>
            <person name="Bunk B."/>
            <person name="Jeske O."/>
            <person name="Meyerdierks A."/>
            <person name="Storesund J.E."/>
            <person name="Kallscheuer N."/>
            <person name="Luecker S."/>
            <person name="Lage O.M."/>
            <person name="Pohl T."/>
            <person name="Merkel B.J."/>
            <person name="Hornburger P."/>
            <person name="Mueller R.-W."/>
            <person name="Bruemmer F."/>
            <person name="Labrenz M."/>
            <person name="Spormann A.M."/>
            <person name="Op den Camp H."/>
            <person name="Overmann J."/>
            <person name="Amann R."/>
            <person name="Jetten M.S.M."/>
            <person name="Mascher T."/>
            <person name="Medema M.H."/>
            <person name="Devos D.P."/>
            <person name="Kaster A.-K."/>
            <person name="Ovreas L."/>
            <person name="Rohde M."/>
            <person name="Galperin M.Y."/>
            <person name="Jogler C."/>
        </authorList>
    </citation>
    <scope>NUCLEOTIDE SEQUENCE [LARGE SCALE GENOMIC DNA]</scope>
    <source>
        <strain evidence="1 2">K23_9</strain>
    </source>
</reference>
<dbReference type="InterPro" id="IPR021516">
    <property type="entry name" value="DUF3179"/>
</dbReference>